<dbReference type="Gene3D" id="3.90.25.10">
    <property type="entry name" value="UDP-galactose 4-epimerase, domain 1"/>
    <property type="match status" value="1"/>
</dbReference>
<dbReference type="Proteomes" id="UP000786693">
    <property type="component" value="Unassembled WGS sequence"/>
</dbReference>
<evidence type="ECO:0000256" key="2">
    <source>
        <dbReference type="ARBA" id="ARBA00001911"/>
    </source>
</evidence>
<evidence type="ECO:0000313" key="13">
    <source>
        <dbReference type="Proteomes" id="UP000786693"/>
    </source>
</evidence>
<dbReference type="PANTHER" id="PTHR43725">
    <property type="entry name" value="UDP-GLUCOSE 4-EPIMERASE"/>
    <property type="match status" value="1"/>
</dbReference>
<name>A0ABQ4NGI8_9RHOB</name>
<comment type="caution">
    <text evidence="12">The sequence shown here is derived from an EMBL/GenBank/DDBJ whole genome shotgun (WGS) entry which is preliminary data.</text>
</comment>
<comment type="cofactor">
    <cofactor evidence="2 10">
        <name>NAD(+)</name>
        <dbReference type="ChEBI" id="CHEBI:57540"/>
    </cofactor>
</comment>
<keyword evidence="8" id="KW-0299">Galactose metabolism</keyword>
<evidence type="ECO:0000256" key="4">
    <source>
        <dbReference type="ARBA" id="ARBA00007637"/>
    </source>
</evidence>
<evidence type="ECO:0000313" key="12">
    <source>
        <dbReference type="EMBL" id="GIT93391.1"/>
    </source>
</evidence>
<evidence type="ECO:0000256" key="8">
    <source>
        <dbReference type="ARBA" id="ARBA00023144"/>
    </source>
</evidence>
<comment type="catalytic activity">
    <reaction evidence="1 10">
        <text>UDP-alpha-D-glucose = UDP-alpha-D-galactose</text>
        <dbReference type="Rhea" id="RHEA:22168"/>
        <dbReference type="ChEBI" id="CHEBI:58885"/>
        <dbReference type="ChEBI" id="CHEBI:66914"/>
        <dbReference type="EC" id="5.1.3.2"/>
    </reaction>
</comment>
<evidence type="ECO:0000256" key="10">
    <source>
        <dbReference type="RuleBase" id="RU366046"/>
    </source>
</evidence>
<dbReference type="PRINTS" id="PR01713">
    <property type="entry name" value="NUCEPIMERASE"/>
</dbReference>
<dbReference type="Gene3D" id="3.40.50.720">
    <property type="entry name" value="NAD(P)-binding Rossmann-like Domain"/>
    <property type="match status" value="1"/>
</dbReference>
<accession>A0ABQ4NGI8</accession>
<sequence>MARILLTGGAGYIGSHTFVALRDAGHQVMILDNFSNSDPDVVGRLGRLVGEDVTVIEGSVLDADLLAQVFSAEAYDGVVHFAARKAVGESVANPLDYAQTNIGGLTALMQAMKAAGVWRLVFSSTATVYGEPKVFPLTEDMPLSHTSPYAFTKVTCEHILAQAAQADPWQIGVLRYFNPVGAHPSALIGEDPRGIPDNLMPYIAKVAMGELARLTVHGNDYDTPDGTCWRDYIHVMDLARAHVLSMEALLDGRAHVVNIGTGTPVSVLEMHSAYQDVVGRDLPHVIGPRRPGDVPRLYADPARAREVLGFEADFGLSDMCQSSWDWVQAQSAGWRFNR</sequence>
<dbReference type="RefSeq" id="WP_220746940.1">
    <property type="nucleotide sequence ID" value="NZ_BPFH01000001.1"/>
</dbReference>
<evidence type="ECO:0000256" key="1">
    <source>
        <dbReference type="ARBA" id="ARBA00000083"/>
    </source>
</evidence>
<comment type="similarity">
    <text evidence="4 10">Belongs to the NAD(P)-dependent epimerase/dehydratase family.</text>
</comment>
<organism evidence="12 13">
    <name type="scientific">Jannaschia pagri</name>
    <dbReference type="NCBI Taxonomy" id="2829797"/>
    <lineage>
        <taxon>Bacteria</taxon>
        <taxon>Pseudomonadati</taxon>
        <taxon>Pseudomonadota</taxon>
        <taxon>Alphaproteobacteria</taxon>
        <taxon>Rhodobacterales</taxon>
        <taxon>Roseobacteraceae</taxon>
        <taxon>Jannaschia</taxon>
    </lineage>
</organism>
<feature type="domain" description="NAD-dependent epimerase/dehydratase" evidence="11">
    <location>
        <begin position="4"/>
        <end position="260"/>
    </location>
</feature>
<dbReference type="NCBIfam" id="TIGR01179">
    <property type="entry name" value="galE"/>
    <property type="match status" value="1"/>
</dbReference>
<dbReference type="InterPro" id="IPR005886">
    <property type="entry name" value="UDP_G4E"/>
</dbReference>
<evidence type="ECO:0000256" key="6">
    <source>
        <dbReference type="ARBA" id="ARBA00018569"/>
    </source>
</evidence>
<dbReference type="InterPro" id="IPR036291">
    <property type="entry name" value="NAD(P)-bd_dom_sf"/>
</dbReference>
<proteinExistence type="inferred from homology"/>
<evidence type="ECO:0000256" key="3">
    <source>
        <dbReference type="ARBA" id="ARBA00004947"/>
    </source>
</evidence>
<dbReference type="SUPFAM" id="SSF51735">
    <property type="entry name" value="NAD(P)-binding Rossmann-fold domains"/>
    <property type="match status" value="1"/>
</dbReference>
<keyword evidence="9 10" id="KW-0413">Isomerase</keyword>
<comment type="subunit">
    <text evidence="10">Homodimer.</text>
</comment>
<keyword evidence="7 10" id="KW-0520">NAD</keyword>
<dbReference type="EMBL" id="BPFH01000001">
    <property type="protein sequence ID" value="GIT93391.1"/>
    <property type="molecule type" value="Genomic_DNA"/>
</dbReference>
<gene>
    <name evidence="12" type="primary">galE</name>
    <name evidence="12" type="ORF">JANAI62_00140</name>
</gene>
<protein>
    <recommendedName>
        <fullName evidence="6 10">UDP-glucose 4-epimerase</fullName>
        <ecNumber evidence="5 10">5.1.3.2</ecNumber>
    </recommendedName>
</protein>
<dbReference type="InterPro" id="IPR001509">
    <property type="entry name" value="Epimerase_deHydtase"/>
</dbReference>
<keyword evidence="10" id="KW-0119">Carbohydrate metabolism</keyword>
<evidence type="ECO:0000256" key="9">
    <source>
        <dbReference type="ARBA" id="ARBA00023235"/>
    </source>
</evidence>
<evidence type="ECO:0000256" key="5">
    <source>
        <dbReference type="ARBA" id="ARBA00013189"/>
    </source>
</evidence>
<dbReference type="Pfam" id="PF01370">
    <property type="entry name" value="Epimerase"/>
    <property type="match status" value="1"/>
</dbReference>
<dbReference type="PANTHER" id="PTHR43725:SF47">
    <property type="entry name" value="UDP-GLUCOSE 4-EPIMERASE"/>
    <property type="match status" value="1"/>
</dbReference>
<dbReference type="CDD" id="cd05247">
    <property type="entry name" value="UDP_G4E_1_SDR_e"/>
    <property type="match status" value="1"/>
</dbReference>
<evidence type="ECO:0000259" key="11">
    <source>
        <dbReference type="Pfam" id="PF01370"/>
    </source>
</evidence>
<evidence type="ECO:0000256" key="7">
    <source>
        <dbReference type="ARBA" id="ARBA00023027"/>
    </source>
</evidence>
<reference evidence="12 13" key="1">
    <citation type="submission" date="2021-05" db="EMBL/GenBank/DDBJ databases">
        <title>Bacteria Genome sequencing.</title>
        <authorList>
            <person name="Takabe Y."/>
            <person name="Nakajima Y."/>
            <person name="Suzuki S."/>
            <person name="Shiozaki T."/>
        </authorList>
    </citation>
    <scope>NUCLEOTIDE SEQUENCE [LARGE SCALE GENOMIC DNA]</scope>
    <source>
        <strain evidence="12 13">AI_62</strain>
    </source>
</reference>
<comment type="pathway">
    <text evidence="3 10">Carbohydrate metabolism; galactose metabolism.</text>
</comment>
<dbReference type="EC" id="5.1.3.2" evidence="5 10"/>
<keyword evidence="13" id="KW-1185">Reference proteome</keyword>